<organism evidence="3 4">
    <name type="scientific">Zasmidium cellare ATCC 36951</name>
    <dbReference type="NCBI Taxonomy" id="1080233"/>
    <lineage>
        <taxon>Eukaryota</taxon>
        <taxon>Fungi</taxon>
        <taxon>Dikarya</taxon>
        <taxon>Ascomycota</taxon>
        <taxon>Pezizomycotina</taxon>
        <taxon>Dothideomycetes</taxon>
        <taxon>Dothideomycetidae</taxon>
        <taxon>Mycosphaerellales</taxon>
        <taxon>Mycosphaerellaceae</taxon>
        <taxon>Zasmidium</taxon>
    </lineage>
</organism>
<feature type="coiled-coil region" evidence="1">
    <location>
        <begin position="76"/>
        <end position="120"/>
    </location>
</feature>
<evidence type="ECO:0000256" key="1">
    <source>
        <dbReference type="SAM" id="Coils"/>
    </source>
</evidence>
<protein>
    <submittedName>
        <fullName evidence="3">Uncharacterized protein</fullName>
    </submittedName>
</protein>
<keyword evidence="4" id="KW-1185">Reference proteome</keyword>
<gene>
    <name evidence="3" type="ORF">M409DRAFT_30022</name>
</gene>
<accession>A0A6A6C1F6</accession>
<feature type="compositionally biased region" description="Acidic residues" evidence="2">
    <location>
        <begin position="390"/>
        <end position="403"/>
    </location>
</feature>
<feature type="region of interest" description="Disordered" evidence="2">
    <location>
        <begin position="1"/>
        <end position="57"/>
    </location>
</feature>
<evidence type="ECO:0000256" key="2">
    <source>
        <dbReference type="SAM" id="MobiDB-lite"/>
    </source>
</evidence>
<keyword evidence="1" id="KW-0175">Coiled coil</keyword>
<dbReference type="Proteomes" id="UP000799537">
    <property type="component" value="Unassembled WGS sequence"/>
</dbReference>
<feature type="compositionally biased region" description="Polar residues" evidence="2">
    <location>
        <begin position="1"/>
        <end position="26"/>
    </location>
</feature>
<feature type="region of interest" description="Disordered" evidence="2">
    <location>
        <begin position="384"/>
        <end position="411"/>
    </location>
</feature>
<name>A0A6A6C1F6_ZASCE</name>
<feature type="compositionally biased region" description="Polar residues" evidence="2">
    <location>
        <begin position="33"/>
        <end position="42"/>
    </location>
</feature>
<sequence>MAHWQQPTPSMDADTGTSPFTSTSSRGDIPETPASSLTNDTPQPEHGDTEPGASLPMSSSTMAFIVRLMESNEFHTRRTEKLMENQERYIRELNAKEATIASLKSALEHQKTVCAEQEKELEQRQPVQEGLRDVEYENDLCARFGGRLEQQVHSEVQMTDQDEMKADEESEDNDSLFVREHEQPSNSTADPFAIIIHCQNEQQLPPTKKRKLGSSTTGLSDLQTTITAYFPSYIFKPFTDKRNNGLPEYGHLANLAPAVLHSLHSSLTKYHARRQSLGSTKRSFVPPSPAKSCGHLWMTGCTSSRAWTTDSPQLYTCKTCFNAQRACFLWAGGAWVVLPLPPRVRDPEATYEDAGFYVNVVGYRHTRDFPGVWEEGVKQVKAKERRLAEMEDAGDGDDSEGGVDEIQSWEV</sequence>
<reference evidence="3" key="1">
    <citation type="journal article" date="2020" name="Stud. Mycol.">
        <title>101 Dothideomycetes genomes: a test case for predicting lifestyles and emergence of pathogens.</title>
        <authorList>
            <person name="Haridas S."/>
            <person name="Albert R."/>
            <person name="Binder M."/>
            <person name="Bloem J."/>
            <person name="Labutti K."/>
            <person name="Salamov A."/>
            <person name="Andreopoulos B."/>
            <person name="Baker S."/>
            <person name="Barry K."/>
            <person name="Bills G."/>
            <person name="Bluhm B."/>
            <person name="Cannon C."/>
            <person name="Castanera R."/>
            <person name="Culley D."/>
            <person name="Daum C."/>
            <person name="Ezra D."/>
            <person name="Gonzalez J."/>
            <person name="Henrissat B."/>
            <person name="Kuo A."/>
            <person name="Liang C."/>
            <person name="Lipzen A."/>
            <person name="Lutzoni F."/>
            <person name="Magnuson J."/>
            <person name="Mondo S."/>
            <person name="Nolan M."/>
            <person name="Ohm R."/>
            <person name="Pangilinan J."/>
            <person name="Park H.-J."/>
            <person name="Ramirez L."/>
            <person name="Alfaro M."/>
            <person name="Sun H."/>
            <person name="Tritt A."/>
            <person name="Yoshinaga Y."/>
            <person name="Zwiers L.-H."/>
            <person name="Turgeon B."/>
            <person name="Goodwin S."/>
            <person name="Spatafora J."/>
            <person name="Crous P."/>
            <person name="Grigoriev I."/>
        </authorList>
    </citation>
    <scope>NUCLEOTIDE SEQUENCE</scope>
    <source>
        <strain evidence="3">ATCC 36951</strain>
    </source>
</reference>
<dbReference type="AlphaFoldDB" id="A0A6A6C1F6"/>
<dbReference type="GeneID" id="54562992"/>
<evidence type="ECO:0000313" key="3">
    <source>
        <dbReference type="EMBL" id="KAF2159546.1"/>
    </source>
</evidence>
<proteinExistence type="predicted"/>
<evidence type="ECO:0000313" key="4">
    <source>
        <dbReference type="Proteomes" id="UP000799537"/>
    </source>
</evidence>
<dbReference type="RefSeq" id="XP_033660435.1">
    <property type="nucleotide sequence ID" value="XM_033809720.1"/>
</dbReference>
<dbReference type="EMBL" id="ML993636">
    <property type="protein sequence ID" value="KAF2159546.1"/>
    <property type="molecule type" value="Genomic_DNA"/>
</dbReference>